<comment type="caution">
    <text evidence="8">The sequence shown here is derived from an EMBL/GenBank/DDBJ whole genome shotgun (WGS) entry which is preliminary data.</text>
</comment>
<protein>
    <recommendedName>
        <fullName evidence="7">MADS-box domain-containing protein</fullName>
    </recommendedName>
</protein>
<comment type="subcellular location">
    <subcellularLocation>
        <location evidence="1">Nucleus</location>
    </subcellularLocation>
</comment>
<feature type="compositionally biased region" description="Polar residues" evidence="6">
    <location>
        <begin position="367"/>
        <end position="384"/>
    </location>
</feature>
<feature type="region of interest" description="Disordered" evidence="6">
    <location>
        <begin position="137"/>
        <end position="156"/>
    </location>
</feature>
<reference evidence="8" key="1">
    <citation type="submission" date="2021-02" db="EMBL/GenBank/DDBJ databases">
        <authorList>
            <person name="Nowell W R."/>
        </authorList>
    </citation>
    <scope>NUCLEOTIDE SEQUENCE</scope>
</reference>
<feature type="compositionally biased region" description="Polar residues" evidence="6">
    <location>
        <begin position="316"/>
        <end position="326"/>
    </location>
</feature>
<evidence type="ECO:0000256" key="5">
    <source>
        <dbReference type="ARBA" id="ARBA00023242"/>
    </source>
</evidence>
<dbReference type="GO" id="GO:0045944">
    <property type="term" value="P:positive regulation of transcription by RNA polymerase II"/>
    <property type="evidence" value="ECO:0007669"/>
    <property type="project" value="InterPro"/>
</dbReference>
<dbReference type="AlphaFoldDB" id="A0A814NI96"/>
<feature type="region of interest" description="Disordered" evidence="6">
    <location>
        <begin position="92"/>
        <end position="126"/>
    </location>
</feature>
<dbReference type="PANTHER" id="PTHR11945">
    <property type="entry name" value="MADS BOX PROTEIN"/>
    <property type="match status" value="1"/>
</dbReference>
<dbReference type="GO" id="GO:0000981">
    <property type="term" value="F:DNA-binding transcription factor activity, RNA polymerase II-specific"/>
    <property type="evidence" value="ECO:0007669"/>
    <property type="project" value="TreeGrafter"/>
</dbReference>
<dbReference type="PROSITE" id="PS50066">
    <property type="entry name" value="MADS_BOX_2"/>
    <property type="match status" value="1"/>
</dbReference>
<feature type="compositionally biased region" description="Low complexity" evidence="6">
    <location>
        <begin position="341"/>
        <end position="359"/>
    </location>
</feature>
<evidence type="ECO:0000313" key="8">
    <source>
        <dbReference type="EMBL" id="CAF1090878.1"/>
    </source>
</evidence>
<feature type="region of interest" description="Disordered" evidence="6">
    <location>
        <begin position="312"/>
        <end position="428"/>
    </location>
</feature>
<dbReference type="GO" id="GO:0000978">
    <property type="term" value="F:RNA polymerase II cis-regulatory region sequence-specific DNA binding"/>
    <property type="evidence" value="ECO:0007669"/>
    <property type="project" value="TreeGrafter"/>
</dbReference>
<feature type="compositionally biased region" description="Low complexity" evidence="6">
    <location>
        <begin position="186"/>
        <end position="201"/>
    </location>
</feature>
<keyword evidence="4" id="KW-0804">Transcription</keyword>
<dbReference type="GO" id="GO:0046983">
    <property type="term" value="F:protein dimerization activity"/>
    <property type="evidence" value="ECO:0007669"/>
    <property type="project" value="InterPro"/>
</dbReference>
<keyword evidence="3" id="KW-0238">DNA-binding</keyword>
<dbReference type="InterPro" id="IPR033896">
    <property type="entry name" value="MEF2-like_N"/>
</dbReference>
<dbReference type="GO" id="GO:0030154">
    <property type="term" value="P:cell differentiation"/>
    <property type="evidence" value="ECO:0007669"/>
    <property type="project" value="TreeGrafter"/>
</dbReference>
<proteinExistence type="predicted"/>
<keyword evidence="5" id="KW-0539">Nucleus</keyword>
<dbReference type="OrthoDB" id="1898716at2759"/>
<organism evidence="8 11">
    <name type="scientific">Adineta ricciae</name>
    <name type="common">Rotifer</name>
    <dbReference type="NCBI Taxonomy" id="249248"/>
    <lineage>
        <taxon>Eukaryota</taxon>
        <taxon>Metazoa</taxon>
        <taxon>Spiralia</taxon>
        <taxon>Gnathifera</taxon>
        <taxon>Rotifera</taxon>
        <taxon>Eurotatoria</taxon>
        <taxon>Bdelloidea</taxon>
        <taxon>Adinetida</taxon>
        <taxon>Adinetidae</taxon>
        <taxon>Adineta</taxon>
    </lineage>
</organism>
<evidence type="ECO:0000256" key="4">
    <source>
        <dbReference type="ARBA" id="ARBA00023163"/>
    </source>
</evidence>
<feature type="compositionally biased region" description="Basic and acidic residues" evidence="6">
    <location>
        <begin position="137"/>
        <end position="148"/>
    </location>
</feature>
<dbReference type="EMBL" id="CAJNOJ010000093">
    <property type="protein sequence ID" value="CAF1090878.1"/>
    <property type="molecule type" value="Genomic_DNA"/>
</dbReference>
<evidence type="ECO:0000313" key="10">
    <source>
        <dbReference type="Proteomes" id="UP000663828"/>
    </source>
</evidence>
<dbReference type="PRINTS" id="PR00404">
    <property type="entry name" value="MADSDOMAIN"/>
</dbReference>
<evidence type="ECO:0000259" key="7">
    <source>
        <dbReference type="PROSITE" id="PS50066"/>
    </source>
</evidence>
<dbReference type="EMBL" id="CAJNOR010002586">
    <property type="protein sequence ID" value="CAF1314843.1"/>
    <property type="molecule type" value="Genomic_DNA"/>
</dbReference>
<dbReference type="Proteomes" id="UP000663852">
    <property type="component" value="Unassembled WGS sequence"/>
</dbReference>
<sequence length="428" mass="47487">MGRKKIQISKINDERNRQVTFTKRKFGLMKKAYELSVLCDCEIALIIFNSSNKLFQYASTDMDKILLKYTEYNEPHESRTNNDIVQILNKKESKHLDQNDSDNDMEDESANEMDSNHPLPSHHQAHHLHHLDMSLNDSKKRSNSENHTHLPSNYHPTLAMVNGINQQSSQQPNYLAVHGTPRIDASSSPSPQSTYSPQSSPGESRTSPSAMGKQQSISGLNNKFSMNPNSGATSSRITSHHNDLTGGGSGGTSRHSADFALNTIPGGSGNIGANESNNFLPWHTSSHSSLAAALQMNSLPLGMMNYDMQQALCGPPSTTNNNNSARGSPHLYHQPTHHHPQQLLHLSQQQQQQQQQQHQNRLKTEPFSPSLSLGTGNTRSLTLESNSNSSPSQQHQVPRSADYTQSTSHSEPSLKHARFDHTIWPNTT</sequence>
<feature type="compositionally biased region" description="Acidic residues" evidence="6">
    <location>
        <begin position="99"/>
        <end position="111"/>
    </location>
</feature>
<dbReference type="InterPro" id="IPR036879">
    <property type="entry name" value="TF_MADSbox_sf"/>
</dbReference>
<dbReference type="Pfam" id="PF00319">
    <property type="entry name" value="SRF-TF"/>
    <property type="match status" value="1"/>
</dbReference>
<dbReference type="GO" id="GO:0005634">
    <property type="term" value="C:nucleus"/>
    <property type="evidence" value="ECO:0007669"/>
    <property type="project" value="UniProtKB-SubCell"/>
</dbReference>
<feature type="compositionally biased region" description="Polar residues" evidence="6">
    <location>
        <begin position="402"/>
        <end position="411"/>
    </location>
</feature>
<accession>A0A814NI96</accession>
<gene>
    <name evidence="8" type="ORF">EDS130_LOCUS19469</name>
    <name evidence="9" type="ORF">XAT740_LOCUS29585</name>
</gene>
<evidence type="ECO:0000256" key="2">
    <source>
        <dbReference type="ARBA" id="ARBA00023015"/>
    </source>
</evidence>
<evidence type="ECO:0000256" key="6">
    <source>
        <dbReference type="SAM" id="MobiDB-lite"/>
    </source>
</evidence>
<feature type="compositionally biased region" description="Polar residues" evidence="6">
    <location>
        <begin position="202"/>
        <end position="237"/>
    </location>
</feature>
<evidence type="ECO:0000313" key="11">
    <source>
        <dbReference type="Proteomes" id="UP000663852"/>
    </source>
</evidence>
<name>A0A814NI96_ADIRI</name>
<feature type="compositionally biased region" description="Low complexity" evidence="6">
    <location>
        <begin position="385"/>
        <end position="394"/>
    </location>
</feature>
<dbReference type="InterPro" id="IPR002100">
    <property type="entry name" value="TF_MADSbox"/>
</dbReference>
<dbReference type="SMART" id="SM00432">
    <property type="entry name" value="MADS"/>
    <property type="match status" value="1"/>
</dbReference>
<dbReference type="Proteomes" id="UP000663828">
    <property type="component" value="Unassembled WGS sequence"/>
</dbReference>
<dbReference type="SUPFAM" id="SSF55455">
    <property type="entry name" value="SRF-like"/>
    <property type="match status" value="1"/>
</dbReference>
<feature type="region of interest" description="Disordered" evidence="6">
    <location>
        <begin position="179"/>
        <end position="261"/>
    </location>
</feature>
<feature type="domain" description="MADS-box" evidence="7">
    <location>
        <begin position="1"/>
        <end position="61"/>
    </location>
</feature>
<evidence type="ECO:0000313" key="9">
    <source>
        <dbReference type="EMBL" id="CAF1314843.1"/>
    </source>
</evidence>
<dbReference type="Gene3D" id="3.40.1810.10">
    <property type="entry name" value="Transcription factor, MADS-box"/>
    <property type="match status" value="1"/>
</dbReference>
<keyword evidence="2" id="KW-0805">Transcription regulation</keyword>
<dbReference type="CDD" id="cd00265">
    <property type="entry name" value="MADS_MEF2_like"/>
    <property type="match status" value="1"/>
</dbReference>
<evidence type="ECO:0000256" key="3">
    <source>
        <dbReference type="ARBA" id="ARBA00023125"/>
    </source>
</evidence>
<dbReference type="PROSITE" id="PS00350">
    <property type="entry name" value="MADS_BOX_1"/>
    <property type="match status" value="1"/>
</dbReference>
<dbReference type="PANTHER" id="PTHR11945:SF534">
    <property type="entry name" value="MYOCYTE-SPECIFIC ENHANCER FACTOR 2"/>
    <property type="match status" value="1"/>
</dbReference>
<keyword evidence="10" id="KW-1185">Reference proteome</keyword>
<evidence type="ECO:0000256" key="1">
    <source>
        <dbReference type="ARBA" id="ARBA00004123"/>
    </source>
</evidence>
<dbReference type="FunFam" id="3.40.1810.10:FF:000001">
    <property type="entry name" value="Myocyte-specific enhancer factor 2A homolog"/>
    <property type="match status" value="1"/>
</dbReference>
<feature type="compositionally biased region" description="Basic and acidic residues" evidence="6">
    <location>
        <begin position="412"/>
        <end position="421"/>
    </location>
</feature>